<sequence>MGLSTGSPPPQPLSQDSDDDVILPINDHVYLTKTQDGKPALGRKKTSRLLQDFRFDILGQSFGVPSRKDYEGRTRSQSIASQSSGLITALDSPRRSAEASSDDDDIELIVPHRETSRENLSSTTLPFAMTQYNKQGASISHQQAPYTAGPLFPPPRAFGQHHYPPPPPPPPPFMTGWPNNTTPNTSVPAAPMSYYGVNCPPAHLPSYPYNGTSTWQGSPFWRNQQQYMAAQYPNHLAMAGPQAAGMPPLLHHQQFIQTQPAHISHMQAMPFIPPPPPPPPPELFHACAISTKGEVSREGKKQAKNYNQIVEETHHSRSPPRGTRQTHEELNDIEDTGDVKKRLSKRIRHVHICAGCGKKRSIRYQKAHPLKRGQIPPLDYCYRCLKYAEDTDGDTSDEDQVTGGIYRNKCEQADISWSNFDEDDIIDDSENSYQHSRRESRKGKKYNRFGLLSRLFPRKVASSHHPSAPWSVSSAEESRSRAPSPVSDWYAARSVPKFLTLDRNERGRSRTIRGSKAAALPGWESTGADSWDSNQSSPPTPNKENHDQAEKKGKIRKTNNNMPALDRHCSRIPRPRTQPRSFKLDVVTSADMDTDELTHMLDGSLGLGDTGAAKTGPTSQPVGMEAISNSSNRTIPKETARSVNPTSIKVLTKEEAKKDSLLASQGIRRKEVPTKSHGPREQYHMDKSSSTSVTTALGIMLPETNTERLIDDPFSIFSSADPQIPSGHGPHVDVDHSDNFSHDPRPRSPKVRLQRPSDDLLDLTAEPEAAFNWEPLTPTDLPYTGVSRSPHIMSDSWSECCQTDMEREVEEMAERDLAFASKLFDSSLSSSLGGGGSAAASSTFPVSSYIASNISIVSYNSNDSDHVHGGVATPSAIDSEPDGDVMMADKQKHAKHIEFSSEEEQQQKIVKSKLPTELTVARIRHCSSNHMTDRKNTDKKMKALYHGPDGAQDEDNNKKADEVVDYDSSPIGSSLLGHTGHSTDEFVVRNTPPSSDGLVANSSRLRRDFYQLDQTAFPTLY</sequence>
<dbReference type="PANTHER" id="PTHR45691:SF6">
    <property type="entry name" value="PROTEIN DIAPHANOUS"/>
    <property type="match status" value="1"/>
</dbReference>
<protein>
    <submittedName>
        <fullName evidence="2">Uncharacterized protein</fullName>
    </submittedName>
</protein>
<dbReference type="InterPro" id="IPR051412">
    <property type="entry name" value="Formin_Homology_Diaphanous_sf"/>
</dbReference>
<feature type="region of interest" description="Disordered" evidence="1">
    <location>
        <begin position="717"/>
        <end position="753"/>
    </location>
</feature>
<evidence type="ECO:0000256" key="1">
    <source>
        <dbReference type="SAM" id="MobiDB-lite"/>
    </source>
</evidence>
<dbReference type="AlphaFoldDB" id="A0AAN7Z803"/>
<feature type="region of interest" description="Disordered" evidence="1">
    <location>
        <begin position="62"/>
        <end position="104"/>
    </location>
</feature>
<reference evidence="2 3" key="1">
    <citation type="submission" date="2023-10" db="EMBL/GenBank/DDBJ databases">
        <title>Draft genome sequence of Xylaria bambusicola isolate GMP-LS, the root and basal stem rot pathogen of sugarcane in Indonesia.</title>
        <authorList>
            <person name="Selvaraj P."/>
            <person name="Muralishankar V."/>
            <person name="Muruganantham S."/>
            <person name="Sp S."/>
            <person name="Haryani S."/>
            <person name="Lau K.J.X."/>
            <person name="Naqvi N.I."/>
        </authorList>
    </citation>
    <scope>NUCLEOTIDE SEQUENCE [LARGE SCALE GENOMIC DNA]</scope>
    <source>
        <strain evidence="2">GMP-LS</strain>
    </source>
</reference>
<feature type="region of interest" description="Disordered" evidence="1">
    <location>
        <begin position="1"/>
        <end position="20"/>
    </location>
</feature>
<feature type="compositionally biased region" description="Polar residues" evidence="1">
    <location>
        <begin position="616"/>
        <end position="634"/>
    </location>
</feature>
<dbReference type="GO" id="GO:0005884">
    <property type="term" value="C:actin filament"/>
    <property type="evidence" value="ECO:0007669"/>
    <property type="project" value="TreeGrafter"/>
</dbReference>
<feature type="region of interest" description="Disordered" evidence="1">
    <location>
        <begin position="506"/>
        <end position="578"/>
    </location>
</feature>
<keyword evidence="3" id="KW-1185">Reference proteome</keyword>
<dbReference type="GO" id="GO:0030041">
    <property type="term" value="P:actin filament polymerization"/>
    <property type="evidence" value="ECO:0007669"/>
    <property type="project" value="TreeGrafter"/>
</dbReference>
<feature type="region of interest" description="Disordered" evidence="1">
    <location>
        <begin position="656"/>
        <end position="691"/>
    </location>
</feature>
<name>A0AAN7Z803_9PEZI</name>
<dbReference type="PANTHER" id="PTHR45691">
    <property type="entry name" value="PROTEIN DIAPHANOUS"/>
    <property type="match status" value="1"/>
</dbReference>
<feature type="region of interest" description="Disordered" evidence="1">
    <location>
        <begin position="311"/>
        <end position="331"/>
    </location>
</feature>
<evidence type="ECO:0000313" key="2">
    <source>
        <dbReference type="EMBL" id="KAK5628206.1"/>
    </source>
</evidence>
<accession>A0AAN7Z803</accession>
<feature type="region of interest" description="Disordered" evidence="1">
    <location>
        <begin position="462"/>
        <end position="486"/>
    </location>
</feature>
<feature type="compositionally biased region" description="Polar residues" evidence="1">
    <location>
        <begin position="527"/>
        <end position="537"/>
    </location>
</feature>
<gene>
    <name evidence="2" type="ORF">RRF57_003921</name>
</gene>
<organism evidence="2 3">
    <name type="scientific">Xylaria bambusicola</name>
    <dbReference type="NCBI Taxonomy" id="326684"/>
    <lineage>
        <taxon>Eukaryota</taxon>
        <taxon>Fungi</taxon>
        <taxon>Dikarya</taxon>
        <taxon>Ascomycota</taxon>
        <taxon>Pezizomycotina</taxon>
        <taxon>Sordariomycetes</taxon>
        <taxon>Xylariomycetidae</taxon>
        <taxon>Xylariales</taxon>
        <taxon>Xylariaceae</taxon>
        <taxon>Xylaria</taxon>
    </lineage>
</organism>
<comment type="caution">
    <text evidence="2">The sequence shown here is derived from an EMBL/GenBank/DDBJ whole genome shotgun (WGS) entry which is preliminary data.</text>
</comment>
<feature type="compositionally biased region" description="Basic and acidic residues" evidence="1">
    <location>
        <begin position="730"/>
        <end position="746"/>
    </location>
</feature>
<dbReference type="Proteomes" id="UP001305414">
    <property type="component" value="Unassembled WGS sequence"/>
</dbReference>
<evidence type="ECO:0000313" key="3">
    <source>
        <dbReference type="Proteomes" id="UP001305414"/>
    </source>
</evidence>
<proteinExistence type="predicted"/>
<feature type="compositionally biased region" description="Basic and acidic residues" evidence="1">
    <location>
        <begin position="668"/>
        <end position="687"/>
    </location>
</feature>
<dbReference type="EMBL" id="JAWHQM010000008">
    <property type="protein sequence ID" value="KAK5628206.1"/>
    <property type="molecule type" value="Genomic_DNA"/>
</dbReference>
<feature type="region of interest" description="Disordered" evidence="1">
    <location>
        <begin position="608"/>
        <end position="643"/>
    </location>
</feature>
<feature type="compositionally biased region" description="Basic and acidic residues" evidence="1">
    <location>
        <begin position="543"/>
        <end position="552"/>
    </location>
</feature>
<feature type="compositionally biased region" description="Polar residues" evidence="1">
    <location>
        <begin position="75"/>
        <end position="86"/>
    </location>
</feature>